<sequence length="469" mass="51936">MSQLEAQLQQHFGFQEFRPGQKALIQSVLDGHDTLGILPTGSGKSLCYQLPTLISNKPSLIVEPLIALMNDQVGRLQAAGEKRVIALSAQMPPVAFTQILKRLASYHYIFVSPEILQRADVLLALKRLTLGLFVVDEAHCISQWGPDFRPAYLQLGQVRQQLQADAILALTATAPEPVRRDIVQHLSMQSPAILAGSVDRPNIFLGVETGLTDKEKALRLDQLLHEVVGPTIIYSATRAACETLAIRLQKAGHAAAFYHAGLDRHQRDLIQRQFQSDQLQIICATSAFGMGIDKANVRFVVHTYVPESLEAYYQAIGRAGRDGKQSLAALLVTDHDVQHGAILAGMLPDAALIRLIYAHPEAYRTFDDPQINLIEAYVDAGFSVEATQQQLQHRLTEKQASFAAMAAFVNESECRRAVLLQHFDSPIEPHTALCCGEITTTILRQLQPEVPQEQPKLASWQAVFHQIFR</sequence>
<dbReference type="InterPro" id="IPR002464">
    <property type="entry name" value="DNA/RNA_helicase_DEAH_CS"/>
</dbReference>
<dbReference type="InterPro" id="IPR027417">
    <property type="entry name" value="P-loop_NTPase"/>
</dbReference>
<name>A0A0C9PPI0_LACPA</name>
<keyword evidence="3 8" id="KW-0347">Helicase</keyword>
<dbReference type="AlphaFoldDB" id="A0A0C9PPI0"/>
<protein>
    <submittedName>
        <fullName evidence="8">Superfamily II DNA helicase</fullName>
    </submittedName>
</protein>
<comment type="caution">
    <text evidence="8">The sequence shown here is derived from an EMBL/GenBank/DDBJ whole genome shotgun (WGS) entry which is preliminary data.</text>
</comment>
<feature type="domain" description="Helicase ATP-binding" evidence="6">
    <location>
        <begin position="25"/>
        <end position="192"/>
    </location>
</feature>
<evidence type="ECO:0000256" key="5">
    <source>
        <dbReference type="ARBA" id="ARBA00023125"/>
    </source>
</evidence>
<dbReference type="InterPro" id="IPR004589">
    <property type="entry name" value="DNA_helicase_ATP-dep_RecQ"/>
</dbReference>
<dbReference type="GO" id="GO:0006310">
    <property type="term" value="P:DNA recombination"/>
    <property type="evidence" value="ECO:0007669"/>
    <property type="project" value="InterPro"/>
</dbReference>
<dbReference type="GO" id="GO:0016787">
    <property type="term" value="F:hydrolase activity"/>
    <property type="evidence" value="ECO:0007669"/>
    <property type="project" value="UniProtKB-KW"/>
</dbReference>
<keyword evidence="5" id="KW-0238">DNA-binding</keyword>
<dbReference type="Gene3D" id="3.40.50.300">
    <property type="entry name" value="P-loop containing nucleotide triphosphate hydrolases"/>
    <property type="match status" value="2"/>
</dbReference>
<dbReference type="SMART" id="SM00487">
    <property type="entry name" value="DEXDc"/>
    <property type="match status" value="1"/>
</dbReference>
<dbReference type="CDD" id="cd18794">
    <property type="entry name" value="SF2_C_RecQ"/>
    <property type="match status" value="1"/>
</dbReference>
<dbReference type="EMBL" id="BAYM01000089">
    <property type="protein sequence ID" value="GAN36856.1"/>
    <property type="molecule type" value="Genomic_DNA"/>
</dbReference>
<dbReference type="GO" id="GO:0043138">
    <property type="term" value="F:3'-5' DNA helicase activity"/>
    <property type="evidence" value="ECO:0007669"/>
    <property type="project" value="TreeGrafter"/>
</dbReference>
<dbReference type="SUPFAM" id="SSF52540">
    <property type="entry name" value="P-loop containing nucleoside triphosphate hydrolases"/>
    <property type="match status" value="1"/>
</dbReference>
<dbReference type="GO" id="GO:0006281">
    <property type="term" value="P:DNA repair"/>
    <property type="evidence" value="ECO:0007669"/>
    <property type="project" value="TreeGrafter"/>
</dbReference>
<dbReference type="PANTHER" id="PTHR13710">
    <property type="entry name" value="DNA HELICASE RECQ FAMILY MEMBER"/>
    <property type="match status" value="1"/>
</dbReference>
<evidence type="ECO:0000256" key="2">
    <source>
        <dbReference type="ARBA" id="ARBA00022801"/>
    </source>
</evidence>
<dbReference type="GO" id="GO:0005524">
    <property type="term" value="F:ATP binding"/>
    <property type="evidence" value="ECO:0007669"/>
    <property type="project" value="UniProtKB-KW"/>
</dbReference>
<dbReference type="InterPro" id="IPR001650">
    <property type="entry name" value="Helicase_C-like"/>
</dbReference>
<dbReference type="SMART" id="SM00490">
    <property type="entry name" value="HELICc"/>
    <property type="match status" value="1"/>
</dbReference>
<dbReference type="GO" id="GO:0043590">
    <property type="term" value="C:bacterial nucleoid"/>
    <property type="evidence" value="ECO:0007669"/>
    <property type="project" value="TreeGrafter"/>
</dbReference>
<keyword evidence="2" id="KW-0378">Hydrolase</keyword>
<keyword evidence="4" id="KW-0067">ATP-binding</keyword>
<dbReference type="GO" id="GO:0009378">
    <property type="term" value="F:four-way junction helicase activity"/>
    <property type="evidence" value="ECO:0007669"/>
    <property type="project" value="TreeGrafter"/>
</dbReference>
<dbReference type="Pfam" id="PF00271">
    <property type="entry name" value="Helicase_C"/>
    <property type="match status" value="1"/>
</dbReference>
<dbReference type="PANTHER" id="PTHR13710:SF84">
    <property type="entry name" value="ATP-DEPENDENT DNA HELICASE RECS-RELATED"/>
    <property type="match status" value="1"/>
</dbReference>
<dbReference type="InterPro" id="IPR011545">
    <property type="entry name" value="DEAD/DEAH_box_helicase_dom"/>
</dbReference>
<dbReference type="PROSITE" id="PS00690">
    <property type="entry name" value="DEAH_ATP_HELICASE"/>
    <property type="match status" value="1"/>
</dbReference>
<dbReference type="GO" id="GO:0005737">
    <property type="term" value="C:cytoplasm"/>
    <property type="evidence" value="ECO:0007669"/>
    <property type="project" value="TreeGrafter"/>
</dbReference>
<dbReference type="Pfam" id="PF00270">
    <property type="entry name" value="DEAD"/>
    <property type="match status" value="1"/>
</dbReference>
<evidence type="ECO:0000313" key="8">
    <source>
        <dbReference type="EMBL" id="GAN36856.1"/>
    </source>
</evidence>
<dbReference type="PROSITE" id="PS51192">
    <property type="entry name" value="HELICASE_ATP_BIND_1"/>
    <property type="match status" value="1"/>
</dbReference>
<proteinExistence type="predicted"/>
<reference evidence="9" key="1">
    <citation type="submission" date="2014-05" db="EMBL/GenBank/DDBJ databases">
        <title>Whole genome sequencing of Lactobacillus casei NRIC0644.</title>
        <authorList>
            <person name="Atarashi H."/>
            <person name="Yoshida Y."/>
            <person name="Fujimura S."/>
            <person name="Tanaka N."/>
            <person name="Shiwa Y."/>
            <person name="Yoshikawa H."/>
            <person name="Okada S."/>
            <person name="Nakagawa J."/>
        </authorList>
    </citation>
    <scope>NUCLEOTIDE SEQUENCE [LARGE SCALE GENOMIC DNA]</scope>
    <source>
        <strain evidence="9">NRIC0644</strain>
    </source>
</reference>
<gene>
    <name evidence="8" type="ORF">LC0644_1445</name>
</gene>
<dbReference type="RefSeq" id="WP_016369010.1">
    <property type="nucleotide sequence ID" value="NZ_BAYM01000089.1"/>
</dbReference>
<keyword evidence="1" id="KW-0547">Nucleotide-binding</keyword>
<organism evidence="8 9">
    <name type="scientific">Lacticaseibacillus paracasei NRIC 0644</name>
    <dbReference type="NCBI Taxonomy" id="1435038"/>
    <lineage>
        <taxon>Bacteria</taxon>
        <taxon>Bacillati</taxon>
        <taxon>Bacillota</taxon>
        <taxon>Bacilli</taxon>
        <taxon>Lactobacillales</taxon>
        <taxon>Lactobacillaceae</taxon>
        <taxon>Lacticaseibacillus</taxon>
    </lineage>
</organism>
<evidence type="ECO:0000259" key="7">
    <source>
        <dbReference type="PROSITE" id="PS51194"/>
    </source>
</evidence>
<dbReference type="GO" id="GO:0003677">
    <property type="term" value="F:DNA binding"/>
    <property type="evidence" value="ECO:0007669"/>
    <property type="project" value="UniProtKB-KW"/>
</dbReference>
<accession>A0A0C9PPI0</accession>
<dbReference type="NCBIfam" id="TIGR00614">
    <property type="entry name" value="recQ_fam"/>
    <property type="match status" value="1"/>
</dbReference>
<evidence type="ECO:0000313" key="9">
    <source>
        <dbReference type="Proteomes" id="UP000032552"/>
    </source>
</evidence>
<dbReference type="Proteomes" id="UP000032552">
    <property type="component" value="Unassembled WGS sequence"/>
</dbReference>
<evidence type="ECO:0000256" key="1">
    <source>
        <dbReference type="ARBA" id="ARBA00022741"/>
    </source>
</evidence>
<dbReference type="CDD" id="cd17920">
    <property type="entry name" value="DEXHc_RecQ"/>
    <property type="match status" value="1"/>
</dbReference>
<dbReference type="PROSITE" id="PS51194">
    <property type="entry name" value="HELICASE_CTER"/>
    <property type="match status" value="1"/>
</dbReference>
<evidence type="ECO:0000256" key="4">
    <source>
        <dbReference type="ARBA" id="ARBA00022840"/>
    </source>
</evidence>
<evidence type="ECO:0000259" key="6">
    <source>
        <dbReference type="PROSITE" id="PS51192"/>
    </source>
</evidence>
<feature type="domain" description="Helicase C-terminal" evidence="7">
    <location>
        <begin position="219"/>
        <end position="379"/>
    </location>
</feature>
<evidence type="ECO:0000256" key="3">
    <source>
        <dbReference type="ARBA" id="ARBA00022806"/>
    </source>
</evidence>
<dbReference type="InterPro" id="IPR014001">
    <property type="entry name" value="Helicase_ATP-bd"/>
</dbReference>
<dbReference type="GO" id="GO:0030894">
    <property type="term" value="C:replisome"/>
    <property type="evidence" value="ECO:0007669"/>
    <property type="project" value="TreeGrafter"/>
</dbReference>